<feature type="region of interest" description="Disordered" evidence="1">
    <location>
        <begin position="202"/>
        <end position="226"/>
    </location>
</feature>
<feature type="domain" description="MACPF" evidence="2">
    <location>
        <begin position="295"/>
        <end position="630"/>
    </location>
</feature>
<reference evidence="3" key="1">
    <citation type="submission" date="2020-09" db="EMBL/GenBank/DDBJ databases">
        <title>Genome-Enabled Discovery of Anthraquinone Biosynthesis in Senna tora.</title>
        <authorList>
            <person name="Kang S.-H."/>
            <person name="Pandey R.P."/>
            <person name="Lee C.-M."/>
            <person name="Sim J.-S."/>
            <person name="Jeong J.-T."/>
            <person name="Choi B.-S."/>
            <person name="Jung M."/>
            <person name="Ginzburg D."/>
            <person name="Zhao K."/>
            <person name="Won S.Y."/>
            <person name="Oh T.-J."/>
            <person name="Yu Y."/>
            <person name="Kim N.-H."/>
            <person name="Lee O.R."/>
            <person name="Lee T.-H."/>
            <person name="Bashyal P."/>
            <person name="Kim T.-S."/>
            <person name="Lee W.-H."/>
            <person name="Kawkins C."/>
            <person name="Kim C.-K."/>
            <person name="Kim J.S."/>
            <person name="Ahn B.O."/>
            <person name="Rhee S.Y."/>
            <person name="Sohng J.K."/>
        </authorList>
    </citation>
    <scope>NUCLEOTIDE SEQUENCE</scope>
    <source>
        <tissue evidence="3">Leaf</tissue>
    </source>
</reference>
<keyword evidence="4" id="KW-1185">Reference proteome</keyword>
<evidence type="ECO:0000313" key="4">
    <source>
        <dbReference type="Proteomes" id="UP000634136"/>
    </source>
</evidence>
<dbReference type="PANTHER" id="PTHR33199:SF6">
    <property type="entry name" value="MACPF DOMAIN PROTEIN"/>
    <property type="match status" value="1"/>
</dbReference>
<dbReference type="AlphaFoldDB" id="A0A834WXG6"/>
<feature type="compositionally biased region" description="Low complexity" evidence="1">
    <location>
        <begin position="203"/>
        <end position="212"/>
    </location>
</feature>
<dbReference type="PANTHER" id="PTHR33199">
    <property type="entry name" value="MACPF DOMAIN-CONTAINING PROTEIN CAD1"/>
    <property type="match status" value="1"/>
</dbReference>
<dbReference type="SMART" id="SM00457">
    <property type="entry name" value="MACPF"/>
    <property type="match status" value="1"/>
</dbReference>
<dbReference type="Pfam" id="PF01823">
    <property type="entry name" value="MACPF"/>
    <property type="match status" value="1"/>
</dbReference>
<feature type="compositionally biased region" description="Polar residues" evidence="1">
    <location>
        <begin position="917"/>
        <end position="928"/>
    </location>
</feature>
<dbReference type="EMBL" id="JAAIUW010000004">
    <property type="protein sequence ID" value="KAF7834100.1"/>
    <property type="molecule type" value="Genomic_DNA"/>
</dbReference>
<protein>
    <submittedName>
        <fullName evidence="3">MACPF domain-containing protein</fullName>
    </submittedName>
</protein>
<name>A0A834WXG6_9FABA</name>
<sequence length="947" mass="105603">MLGSHEETTCVGHKTSEVISTVPNDEEEAKVNLDIDTKQLNKDCEDVLSNVVGEGDYHEKCPSIGNETNDHFRYRGVNAPSSYHNVVVSCNNDEDVSPTRSCLTNDSSEIERKDGDQTCQYNMDPACYSEYTTLEHVPEETKPEDEVLPSVDNSVETKEASIERPSSKLQNTILLKSVLGGTAAFGVLFMFLQLRKNAREKPPASSKASSISAKDKVQKISSKGIRKNRREGVYPAEKLKMLQLLRHCSSYSNNFSEICEEFDKSTTKNVSSFANSSLFVICQEFLPNFARRKMSENDAHAKEAAEAAIKCIGLGYDLTYDIKLKYCKRYSADPRLIDVDDDHVRNIELPGGISIPNVPNSIKCDKGERLRLCSDVLSFQQYGIFCLQMSEKFNQELSLSGKIPSGPFNVAFDFLGAWHTDAASTKSLAFNGVSITLYSLAFEDTQVVLRDHVKQAVPSSWDPVALARFIDMYGTHIIVGVKMGGSHIIYAKQPYSSPEQPADVQKKLKDFADTIFIDRAGHDSTTAGKLIEKEKFAKYCGLSFKDFQSHFYYDMEDIYFTCKKRGGSGLKNLSHNEWCLTVQSLPVAISMSFIPITSLLSGIKRSGFLIRAINLYLQYKPPLEELSQFLEFQLQRQWAPVSGELFLGPERKPLNALLLNFNLMGPKLYVNTTPVDVGKKPVTGLRLYLEGKRSNCLAFHLQHLSSLPKSFQIQDELNGNVSDAFPDPRYYEKVPLKNFSHVCTAPVESEDDLSIVTGAHFEVRKAGPKKVLFLRLHFSKVAGAALIKDPEWDGSPGLTQKSGIISTLISTRFSAGKKLPPLPSDVYNSEEPPAFTHKPKLLRFVDTRELTRGPHDSPGYWVVSGARLYVDEGKISLKAKYSLISSMPDEEVIVDVAVFVYPTMDIVTGGSHRQPRESPTQASSQNPDSGELRKLFCILIIHGESTF</sequence>
<dbReference type="PROSITE" id="PS51412">
    <property type="entry name" value="MACPF_2"/>
    <property type="match status" value="1"/>
</dbReference>
<dbReference type="GO" id="GO:0009626">
    <property type="term" value="P:plant-type hypersensitive response"/>
    <property type="evidence" value="ECO:0007669"/>
    <property type="project" value="TreeGrafter"/>
</dbReference>
<evidence type="ECO:0000313" key="3">
    <source>
        <dbReference type="EMBL" id="KAF7834100.1"/>
    </source>
</evidence>
<dbReference type="InterPro" id="IPR020864">
    <property type="entry name" value="MACPF"/>
</dbReference>
<dbReference type="GO" id="GO:0005886">
    <property type="term" value="C:plasma membrane"/>
    <property type="evidence" value="ECO:0007669"/>
    <property type="project" value="TreeGrafter"/>
</dbReference>
<proteinExistence type="predicted"/>
<dbReference type="InterPro" id="IPR044663">
    <property type="entry name" value="CAD1/NSL1-like"/>
</dbReference>
<feature type="region of interest" description="Disordered" evidence="1">
    <location>
        <begin position="909"/>
        <end position="929"/>
    </location>
</feature>
<dbReference type="Proteomes" id="UP000634136">
    <property type="component" value="Unassembled WGS sequence"/>
</dbReference>
<organism evidence="3 4">
    <name type="scientific">Senna tora</name>
    <dbReference type="NCBI Taxonomy" id="362788"/>
    <lineage>
        <taxon>Eukaryota</taxon>
        <taxon>Viridiplantae</taxon>
        <taxon>Streptophyta</taxon>
        <taxon>Embryophyta</taxon>
        <taxon>Tracheophyta</taxon>
        <taxon>Spermatophyta</taxon>
        <taxon>Magnoliopsida</taxon>
        <taxon>eudicotyledons</taxon>
        <taxon>Gunneridae</taxon>
        <taxon>Pentapetalae</taxon>
        <taxon>rosids</taxon>
        <taxon>fabids</taxon>
        <taxon>Fabales</taxon>
        <taxon>Fabaceae</taxon>
        <taxon>Caesalpinioideae</taxon>
        <taxon>Cassia clade</taxon>
        <taxon>Senna</taxon>
    </lineage>
</organism>
<gene>
    <name evidence="3" type="ORF">G2W53_008959</name>
</gene>
<dbReference type="OrthoDB" id="1366754at2759"/>
<comment type="caution">
    <text evidence="3">The sequence shown here is derived from an EMBL/GenBank/DDBJ whole genome shotgun (WGS) entry which is preliminary data.</text>
</comment>
<evidence type="ECO:0000256" key="1">
    <source>
        <dbReference type="SAM" id="MobiDB-lite"/>
    </source>
</evidence>
<accession>A0A834WXG6</accession>
<evidence type="ECO:0000259" key="2">
    <source>
        <dbReference type="PROSITE" id="PS51412"/>
    </source>
</evidence>
<dbReference type="GO" id="GO:2000031">
    <property type="term" value="P:regulation of salicylic acid mediated signaling pathway"/>
    <property type="evidence" value="ECO:0007669"/>
    <property type="project" value="InterPro"/>
</dbReference>